<accession>A0A839GL04</accession>
<evidence type="ECO:0000256" key="1">
    <source>
        <dbReference type="SAM" id="SignalP"/>
    </source>
</evidence>
<evidence type="ECO:0000313" key="4">
    <source>
        <dbReference type="Proteomes" id="UP000563094"/>
    </source>
</evidence>
<dbReference type="Proteomes" id="UP000563094">
    <property type="component" value="Unassembled WGS sequence"/>
</dbReference>
<keyword evidence="1" id="KW-0732">Signal</keyword>
<keyword evidence="4" id="KW-1185">Reference proteome</keyword>
<gene>
    <name evidence="3" type="ORF">FHS90_002202</name>
</gene>
<protein>
    <recommendedName>
        <fullName evidence="2">DUF3108 domain-containing protein</fullName>
    </recommendedName>
</protein>
<evidence type="ECO:0000313" key="3">
    <source>
        <dbReference type="EMBL" id="MBA9077489.1"/>
    </source>
</evidence>
<feature type="signal peptide" evidence="1">
    <location>
        <begin position="1"/>
        <end position="22"/>
    </location>
</feature>
<dbReference type="EMBL" id="JACJIQ010000007">
    <property type="protein sequence ID" value="MBA9077489.1"/>
    <property type="molecule type" value="Genomic_DNA"/>
</dbReference>
<dbReference type="RefSeq" id="WP_182513008.1">
    <property type="nucleotide sequence ID" value="NZ_JACJIQ010000007.1"/>
</dbReference>
<dbReference type="AlphaFoldDB" id="A0A839GL04"/>
<dbReference type="Gene3D" id="2.40.360.20">
    <property type="match status" value="1"/>
</dbReference>
<comment type="caution">
    <text evidence="3">The sequence shown here is derived from an EMBL/GenBank/DDBJ whole genome shotgun (WGS) entry which is preliminary data.</text>
</comment>
<proteinExistence type="predicted"/>
<evidence type="ECO:0000259" key="2">
    <source>
        <dbReference type="Pfam" id="PF21347"/>
    </source>
</evidence>
<feature type="domain" description="DUF3108" evidence="2">
    <location>
        <begin position="41"/>
        <end position="225"/>
    </location>
</feature>
<sequence length="243" mass="27496">MKTITKLVILTLLAFLPEYLFAQDCTQPLGLSKNTEFIYQVTDKGRENGILHNKVVQQMNNQDGVFTTTFKSARMDKNKRTKTIEEFRIRCNGDSIYLDAKLLLREQALKAFDGKDFDFTPKDIAYPKVLAVGQQLPTGKLGVRVRSSNVDISTISMVASNRKVVAQEKLTTPAGTFDCFKITYQYEVELDARGIALRDVYQVEEFFSPEHGIIKCQFTNKRGKKAKGLELISKRAPVQALQN</sequence>
<organism evidence="3 4">
    <name type="scientific">Rufibacter quisquiliarum</name>
    <dbReference type="NCBI Taxonomy" id="1549639"/>
    <lineage>
        <taxon>Bacteria</taxon>
        <taxon>Pseudomonadati</taxon>
        <taxon>Bacteroidota</taxon>
        <taxon>Cytophagia</taxon>
        <taxon>Cytophagales</taxon>
        <taxon>Hymenobacteraceae</taxon>
        <taxon>Rufibacter</taxon>
    </lineage>
</organism>
<reference evidence="3 4" key="1">
    <citation type="submission" date="2020-08" db="EMBL/GenBank/DDBJ databases">
        <title>Genomic Encyclopedia of Type Strains, Phase IV (KMG-IV): sequencing the most valuable type-strain genomes for metagenomic binning, comparative biology and taxonomic classification.</title>
        <authorList>
            <person name="Goeker M."/>
        </authorList>
    </citation>
    <scope>NUCLEOTIDE SEQUENCE [LARGE SCALE GENOMIC DNA]</scope>
    <source>
        <strain evidence="3 4">DSM 29854</strain>
    </source>
</reference>
<dbReference type="InterPro" id="IPR049279">
    <property type="entry name" value="DUF3108-like"/>
</dbReference>
<dbReference type="Pfam" id="PF21347">
    <property type="entry name" value="DUF3108_like"/>
    <property type="match status" value="1"/>
</dbReference>
<feature type="chain" id="PRO_5032591564" description="DUF3108 domain-containing protein" evidence="1">
    <location>
        <begin position="23"/>
        <end position="243"/>
    </location>
</feature>
<name>A0A839GL04_9BACT</name>